<evidence type="ECO:0000256" key="11">
    <source>
        <dbReference type="ARBA" id="ARBA00046340"/>
    </source>
</evidence>
<keyword evidence="3" id="KW-0964">Secreted</keyword>
<dbReference type="eggNOG" id="ENOG502QPY1">
    <property type="taxonomic scope" value="Eukaryota"/>
</dbReference>
<evidence type="ECO:0000256" key="4">
    <source>
        <dbReference type="ARBA" id="ARBA00022723"/>
    </source>
</evidence>
<evidence type="ECO:0000256" key="5">
    <source>
        <dbReference type="ARBA" id="ARBA00022729"/>
    </source>
</evidence>
<comment type="cofactor">
    <cofactor evidence="1">
        <name>Cu(2+)</name>
        <dbReference type="ChEBI" id="CHEBI:29036"/>
    </cofactor>
</comment>
<keyword evidence="4" id="KW-0479">Metal-binding</keyword>
<feature type="chain" id="PRO_5006901522" description="Proteophosphoglycan ppg4" evidence="13">
    <location>
        <begin position="19"/>
        <end position="324"/>
    </location>
</feature>
<feature type="region of interest" description="Disordered" evidence="12">
    <location>
        <begin position="304"/>
        <end position="324"/>
    </location>
</feature>
<evidence type="ECO:0000256" key="2">
    <source>
        <dbReference type="ARBA" id="ARBA00004613"/>
    </source>
</evidence>
<dbReference type="GO" id="GO:0005576">
    <property type="term" value="C:extracellular region"/>
    <property type="evidence" value="ECO:0007669"/>
    <property type="project" value="UniProtKB-SubCell"/>
</dbReference>
<evidence type="ECO:0000256" key="7">
    <source>
        <dbReference type="ARBA" id="ARBA00023008"/>
    </source>
</evidence>
<evidence type="ECO:0000256" key="1">
    <source>
        <dbReference type="ARBA" id="ARBA00001973"/>
    </source>
</evidence>
<protein>
    <recommendedName>
        <fullName evidence="16">Proteophosphoglycan ppg4</fullName>
    </recommendedName>
</protein>
<comment type="similarity">
    <text evidence="11">Belongs to the polysaccharide monooxygenase AA14 family.</text>
</comment>
<accession>A0A0W0FA68</accession>
<comment type="subcellular location">
    <subcellularLocation>
        <location evidence="2">Secreted</location>
    </subcellularLocation>
</comment>
<dbReference type="GO" id="GO:0004497">
    <property type="term" value="F:monooxygenase activity"/>
    <property type="evidence" value="ECO:0007669"/>
    <property type="project" value="UniProtKB-KW"/>
</dbReference>
<evidence type="ECO:0000256" key="9">
    <source>
        <dbReference type="ARBA" id="ARBA00023157"/>
    </source>
</evidence>
<evidence type="ECO:0000313" key="14">
    <source>
        <dbReference type="EMBL" id="KTB33212.1"/>
    </source>
</evidence>
<comment type="caution">
    <text evidence="14">The sequence shown here is derived from an EMBL/GenBank/DDBJ whole genome shotgun (WGS) entry which is preliminary data.</text>
</comment>
<evidence type="ECO:0000256" key="8">
    <source>
        <dbReference type="ARBA" id="ARBA00023033"/>
    </source>
</evidence>
<evidence type="ECO:0000256" key="10">
    <source>
        <dbReference type="ARBA" id="ARBA00023180"/>
    </source>
</evidence>
<evidence type="ECO:0000313" key="15">
    <source>
        <dbReference type="Proteomes" id="UP000054988"/>
    </source>
</evidence>
<evidence type="ECO:0000256" key="13">
    <source>
        <dbReference type="SAM" id="SignalP"/>
    </source>
</evidence>
<name>A0A0W0FA68_MONRR</name>
<keyword evidence="9" id="KW-1015">Disulfide bond</keyword>
<keyword evidence="6" id="KW-0560">Oxidoreductase</keyword>
<reference evidence="14 15" key="1">
    <citation type="submission" date="2015-12" db="EMBL/GenBank/DDBJ databases">
        <title>Draft genome sequence of Moniliophthora roreri, the causal agent of frosty pod rot of cacao.</title>
        <authorList>
            <person name="Aime M.C."/>
            <person name="Diaz-Valderrama J.R."/>
            <person name="Kijpornyongpan T."/>
            <person name="Phillips-Mora W."/>
        </authorList>
    </citation>
    <scope>NUCLEOTIDE SEQUENCE [LARGE SCALE GENOMIC DNA]</scope>
    <source>
        <strain evidence="14 15">MCA 2952</strain>
    </source>
</reference>
<feature type="signal peptide" evidence="13">
    <location>
        <begin position="1"/>
        <end position="18"/>
    </location>
</feature>
<dbReference type="AlphaFoldDB" id="A0A0W0FA68"/>
<keyword evidence="8" id="KW-0503">Monooxygenase</keyword>
<keyword evidence="10" id="KW-0325">Glycoprotein</keyword>
<dbReference type="EMBL" id="LATX01002185">
    <property type="protein sequence ID" value="KTB33212.1"/>
    <property type="molecule type" value="Genomic_DNA"/>
</dbReference>
<evidence type="ECO:0000256" key="12">
    <source>
        <dbReference type="SAM" id="MobiDB-lite"/>
    </source>
</evidence>
<keyword evidence="5 13" id="KW-0732">Signal</keyword>
<dbReference type="InterPro" id="IPR054497">
    <property type="entry name" value="LPMO_AA14"/>
</dbReference>
<gene>
    <name evidence="14" type="ORF">WG66_14205</name>
</gene>
<proteinExistence type="inferred from homology"/>
<evidence type="ECO:0000256" key="3">
    <source>
        <dbReference type="ARBA" id="ARBA00022525"/>
    </source>
</evidence>
<feature type="compositionally biased region" description="Basic residues" evidence="12">
    <location>
        <begin position="308"/>
        <end position="324"/>
    </location>
</feature>
<evidence type="ECO:0008006" key="16">
    <source>
        <dbReference type="Google" id="ProtNLM"/>
    </source>
</evidence>
<dbReference type="Proteomes" id="UP000054988">
    <property type="component" value="Unassembled WGS sequence"/>
</dbReference>
<dbReference type="Pfam" id="PF22810">
    <property type="entry name" value="LPMO_AA14"/>
    <property type="match status" value="1"/>
</dbReference>
<keyword evidence="7" id="KW-0186">Copper</keyword>
<sequence>MFSAIAITLSLSLAGANAHIAAWHKGMYCLNGTTGEVNLNSNEAVTPLYQLRKSDWWWFVSSEASIRSMVDGPSHQCDEFPPPPGQFLELPAGGSFTVELAANRAKTTLSYGGRDTTAWGDGKDHPDDYHDENCINSPLLHAQNRSMAAGTAFAISYVSDIKEVTPENLAVFSIRYHTPFKRLTSYDVPAAMPACPEGGCICAWGWIPNGCGQPNMYHQPFKCIVTGSTHISPVAPAKPPVWCEDDQSKCVKGSKQMLYWHQLEGNNIQVDGYDLAGSPKSPAYNAKCGFNDGAQNDIFEDLPENAKRKVPKGHRLQRRRREHF</sequence>
<organism evidence="14 15">
    <name type="scientific">Moniliophthora roreri</name>
    <name type="common">Frosty pod rot fungus</name>
    <name type="synonym">Monilia roreri</name>
    <dbReference type="NCBI Taxonomy" id="221103"/>
    <lineage>
        <taxon>Eukaryota</taxon>
        <taxon>Fungi</taxon>
        <taxon>Dikarya</taxon>
        <taxon>Basidiomycota</taxon>
        <taxon>Agaricomycotina</taxon>
        <taxon>Agaricomycetes</taxon>
        <taxon>Agaricomycetidae</taxon>
        <taxon>Agaricales</taxon>
        <taxon>Marasmiineae</taxon>
        <taxon>Marasmiaceae</taxon>
        <taxon>Moniliophthora</taxon>
    </lineage>
</organism>
<evidence type="ECO:0000256" key="6">
    <source>
        <dbReference type="ARBA" id="ARBA00023002"/>
    </source>
</evidence>
<dbReference type="GO" id="GO:0046872">
    <property type="term" value="F:metal ion binding"/>
    <property type="evidence" value="ECO:0007669"/>
    <property type="project" value="UniProtKB-KW"/>
</dbReference>